<reference evidence="1 2" key="2">
    <citation type="journal article" date="2017" name="Front. Plant Sci.">
        <title>Gene Classification and Mining of Molecular Markers Useful in Red Clover (Trifolium pratense) Breeding.</title>
        <authorList>
            <person name="Istvanek J."/>
            <person name="Dluhosova J."/>
            <person name="Dluhos P."/>
            <person name="Patkova L."/>
            <person name="Nedelnik J."/>
            <person name="Repkova J."/>
        </authorList>
    </citation>
    <scope>NUCLEOTIDE SEQUENCE [LARGE SCALE GENOMIC DNA]</scope>
    <source>
        <strain evidence="2">cv. Tatra</strain>
        <tissue evidence="1">Young leaves</tissue>
    </source>
</reference>
<evidence type="ECO:0000313" key="2">
    <source>
        <dbReference type="Proteomes" id="UP000236291"/>
    </source>
</evidence>
<protein>
    <submittedName>
        <fullName evidence="1">Uncharacterized protein</fullName>
    </submittedName>
</protein>
<dbReference type="EMBL" id="ASHM01102531">
    <property type="protein sequence ID" value="PNX67582.1"/>
    <property type="molecule type" value="Genomic_DNA"/>
</dbReference>
<comment type="caution">
    <text evidence="1">The sequence shown here is derived from an EMBL/GenBank/DDBJ whole genome shotgun (WGS) entry which is preliminary data.</text>
</comment>
<reference evidence="1 2" key="1">
    <citation type="journal article" date="2014" name="Am. J. Bot.">
        <title>Genome assembly and annotation for red clover (Trifolium pratense; Fabaceae).</title>
        <authorList>
            <person name="Istvanek J."/>
            <person name="Jaros M."/>
            <person name="Krenek A."/>
            <person name="Repkova J."/>
        </authorList>
    </citation>
    <scope>NUCLEOTIDE SEQUENCE [LARGE SCALE GENOMIC DNA]</scope>
    <source>
        <strain evidence="2">cv. Tatra</strain>
        <tissue evidence="1">Young leaves</tissue>
    </source>
</reference>
<evidence type="ECO:0000313" key="1">
    <source>
        <dbReference type="EMBL" id="PNX67582.1"/>
    </source>
</evidence>
<accession>A0A2K3KMW2</accession>
<dbReference type="AlphaFoldDB" id="A0A2K3KMW2"/>
<gene>
    <name evidence="1" type="ORF">L195_g055705</name>
</gene>
<organism evidence="1 2">
    <name type="scientific">Trifolium pratense</name>
    <name type="common">Red clover</name>
    <dbReference type="NCBI Taxonomy" id="57577"/>
    <lineage>
        <taxon>Eukaryota</taxon>
        <taxon>Viridiplantae</taxon>
        <taxon>Streptophyta</taxon>
        <taxon>Embryophyta</taxon>
        <taxon>Tracheophyta</taxon>
        <taxon>Spermatophyta</taxon>
        <taxon>Magnoliopsida</taxon>
        <taxon>eudicotyledons</taxon>
        <taxon>Gunneridae</taxon>
        <taxon>Pentapetalae</taxon>
        <taxon>rosids</taxon>
        <taxon>fabids</taxon>
        <taxon>Fabales</taxon>
        <taxon>Fabaceae</taxon>
        <taxon>Papilionoideae</taxon>
        <taxon>50 kb inversion clade</taxon>
        <taxon>NPAAA clade</taxon>
        <taxon>Hologalegina</taxon>
        <taxon>IRL clade</taxon>
        <taxon>Trifolieae</taxon>
        <taxon>Trifolium</taxon>
    </lineage>
</organism>
<proteinExistence type="predicted"/>
<name>A0A2K3KMW2_TRIPR</name>
<feature type="non-terminal residue" evidence="1">
    <location>
        <position position="1"/>
    </location>
</feature>
<sequence>DNNALKVHNQCRFDPPNDAIIPLLEQCGFGYVVRLRKCMLDAHLITAMLVEEMTLFGNNFHDYWESIRPRENMDILLGQHG</sequence>
<dbReference type="Proteomes" id="UP000236291">
    <property type="component" value="Unassembled WGS sequence"/>
</dbReference>